<comment type="caution">
    <text evidence="1">The sequence shown here is derived from an EMBL/GenBank/DDBJ whole genome shotgun (WGS) entry which is preliminary data.</text>
</comment>
<dbReference type="AlphaFoldDB" id="A0A4U5N2C0"/>
<proteinExistence type="predicted"/>
<evidence type="ECO:0000313" key="2">
    <source>
        <dbReference type="Proteomes" id="UP000298663"/>
    </source>
</evidence>
<evidence type="ECO:0000313" key="1">
    <source>
        <dbReference type="EMBL" id="TKR76549.1"/>
    </source>
</evidence>
<name>A0A4U5N2C0_STECR</name>
<reference evidence="1 2" key="2">
    <citation type="journal article" date="2019" name="G3 (Bethesda)">
        <title>Hybrid Assembly of the Genome of the Entomopathogenic Nematode Steinernema carpocapsae Identifies the X-Chromosome.</title>
        <authorList>
            <person name="Serra L."/>
            <person name="Macchietto M."/>
            <person name="Macias-Munoz A."/>
            <person name="McGill C.J."/>
            <person name="Rodriguez I.M."/>
            <person name="Rodriguez B."/>
            <person name="Murad R."/>
            <person name="Mortazavi A."/>
        </authorList>
    </citation>
    <scope>NUCLEOTIDE SEQUENCE [LARGE SCALE GENOMIC DNA]</scope>
    <source>
        <strain evidence="1 2">ALL</strain>
    </source>
</reference>
<organism evidence="1 2">
    <name type="scientific">Steinernema carpocapsae</name>
    <name type="common">Entomopathogenic nematode</name>
    <dbReference type="NCBI Taxonomy" id="34508"/>
    <lineage>
        <taxon>Eukaryota</taxon>
        <taxon>Metazoa</taxon>
        <taxon>Ecdysozoa</taxon>
        <taxon>Nematoda</taxon>
        <taxon>Chromadorea</taxon>
        <taxon>Rhabditida</taxon>
        <taxon>Tylenchina</taxon>
        <taxon>Panagrolaimomorpha</taxon>
        <taxon>Strongyloidoidea</taxon>
        <taxon>Steinernematidae</taxon>
        <taxon>Steinernema</taxon>
    </lineage>
</organism>
<keyword evidence="2" id="KW-1185">Reference proteome</keyword>
<gene>
    <name evidence="1" type="ORF">L596_017670</name>
</gene>
<reference evidence="1 2" key="1">
    <citation type="journal article" date="2015" name="Genome Biol.">
        <title>Comparative genomics of Steinernema reveals deeply conserved gene regulatory networks.</title>
        <authorList>
            <person name="Dillman A.R."/>
            <person name="Macchietto M."/>
            <person name="Porter C.F."/>
            <person name="Rogers A."/>
            <person name="Williams B."/>
            <person name="Antoshechkin I."/>
            <person name="Lee M.M."/>
            <person name="Goodwin Z."/>
            <person name="Lu X."/>
            <person name="Lewis E.E."/>
            <person name="Goodrich-Blair H."/>
            <person name="Stock S.P."/>
            <person name="Adams B.J."/>
            <person name="Sternberg P.W."/>
            <person name="Mortazavi A."/>
        </authorList>
    </citation>
    <scope>NUCLEOTIDE SEQUENCE [LARGE SCALE GENOMIC DNA]</scope>
    <source>
        <strain evidence="1 2">ALL</strain>
    </source>
</reference>
<sequence>MKLVALKSKFLQSSTSLDFTISWRNLAANMCASGIYLYLFSERTGLTVFDLTDCLRTHALKGNFLRSSTSLDVDILDVNLVAHSCFNLVASRIYLYL</sequence>
<dbReference type="EMBL" id="AZBU02000005">
    <property type="protein sequence ID" value="TKR76549.1"/>
    <property type="molecule type" value="Genomic_DNA"/>
</dbReference>
<protein>
    <submittedName>
        <fullName evidence="1">Uncharacterized protein</fullName>
    </submittedName>
</protein>
<accession>A0A4U5N2C0</accession>
<dbReference type="Proteomes" id="UP000298663">
    <property type="component" value="Unassembled WGS sequence"/>
</dbReference>